<comment type="caution">
    <text evidence="2">The sequence shown here is derived from an EMBL/GenBank/DDBJ whole genome shotgun (WGS) entry which is preliminary data.</text>
</comment>
<accession>A0A927I029</accession>
<evidence type="ECO:0000313" key="3">
    <source>
        <dbReference type="Proteomes" id="UP000619295"/>
    </source>
</evidence>
<feature type="transmembrane region" description="Helical" evidence="1">
    <location>
        <begin position="87"/>
        <end position="107"/>
    </location>
</feature>
<feature type="transmembrane region" description="Helical" evidence="1">
    <location>
        <begin position="7"/>
        <end position="32"/>
    </location>
</feature>
<keyword evidence="1" id="KW-0812">Transmembrane</keyword>
<dbReference type="RefSeq" id="WP_133563227.1">
    <property type="nucleotide sequence ID" value="NZ_JACXWY010000004.1"/>
</dbReference>
<reference evidence="2" key="1">
    <citation type="submission" date="2020-09" db="EMBL/GenBank/DDBJ databases">
        <title>Bosea spartocytisi sp. nov. a root nodule endophyte of Spartocytisus supranubius in the high mountain ecosystem fo the Teide National Park (Canary Islands, Spain).</title>
        <authorList>
            <person name="Pulido-Suarez L."/>
            <person name="Peix A."/>
            <person name="Igual J.M."/>
            <person name="Socas-Perez N."/>
            <person name="Velazquez E."/>
            <person name="Flores-Felix J.D."/>
            <person name="Leon-Barrios M."/>
        </authorList>
    </citation>
    <scope>NUCLEOTIDE SEQUENCE</scope>
    <source>
        <strain evidence="2">SSUT16</strain>
    </source>
</reference>
<dbReference type="Proteomes" id="UP000619295">
    <property type="component" value="Unassembled WGS sequence"/>
</dbReference>
<gene>
    <name evidence="2" type="ORF">IED13_09455</name>
</gene>
<organism evidence="2 3">
    <name type="scientific">Bosea spartocytisi</name>
    <dbReference type="NCBI Taxonomy" id="2773451"/>
    <lineage>
        <taxon>Bacteria</taxon>
        <taxon>Pseudomonadati</taxon>
        <taxon>Pseudomonadota</taxon>
        <taxon>Alphaproteobacteria</taxon>
        <taxon>Hyphomicrobiales</taxon>
        <taxon>Boseaceae</taxon>
        <taxon>Bosea</taxon>
    </lineage>
</organism>
<name>A0A927I029_9HYPH</name>
<dbReference type="AlphaFoldDB" id="A0A927I029"/>
<proteinExistence type="predicted"/>
<feature type="transmembrane region" description="Helical" evidence="1">
    <location>
        <begin position="52"/>
        <end position="75"/>
    </location>
</feature>
<keyword evidence="1" id="KW-0472">Membrane</keyword>
<dbReference type="EMBL" id="JACXWY010000004">
    <property type="protein sequence ID" value="MBD3845922.1"/>
    <property type="molecule type" value="Genomic_DNA"/>
</dbReference>
<keyword evidence="3" id="KW-1185">Reference proteome</keyword>
<evidence type="ECO:0000313" key="2">
    <source>
        <dbReference type="EMBL" id="MBD3845922.1"/>
    </source>
</evidence>
<protein>
    <submittedName>
        <fullName evidence="2">Uncharacterized protein</fullName>
    </submittedName>
</protein>
<evidence type="ECO:0000256" key="1">
    <source>
        <dbReference type="SAM" id="Phobius"/>
    </source>
</evidence>
<sequence>MIRFRNAALWVVSVSATIGFLILAGAIIGYMLPLSASEALNGAPKGAHELGFWLLLLISLPLWLAGSWSSTLAIVKNAAERSGRRRAIWAFALLISALAMAATNNTFGFGDLFNPI</sequence>
<keyword evidence="1" id="KW-1133">Transmembrane helix</keyword>